<evidence type="ECO:0000259" key="5">
    <source>
        <dbReference type="Pfam" id="PF06094"/>
    </source>
</evidence>
<dbReference type="GO" id="GO:0005829">
    <property type="term" value="C:cytosol"/>
    <property type="evidence" value="ECO:0007669"/>
    <property type="project" value="TreeGrafter"/>
</dbReference>
<sequence length="170" mass="19576">MSNSMFKVFVYGTLKRGQPNNKMMEGIFDGEVTYMGRGLTGKAYPLVISAAKWNLPCMLSVEGTGKKIHGEVFEVDQEMLGFLDLFEGHPDFYKRSQIIVQLTEDHDGRKLDPPGIHTCWCYFFLHYDRSYLTLPFLDNYNSWGPHGQMYDEEEREDNSKEAGKTKDGPR</sequence>
<dbReference type="EMBL" id="NEDP02005240">
    <property type="protein sequence ID" value="OWF42633.1"/>
    <property type="molecule type" value="Genomic_DNA"/>
</dbReference>
<protein>
    <recommendedName>
        <fullName evidence="3">Gamma-glutamylcyclotransferase family protein</fullName>
    </recommendedName>
</protein>
<feature type="compositionally biased region" description="Basic and acidic residues" evidence="4">
    <location>
        <begin position="157"/>
        <end position="170"/>
    </location>
</feature>
<gene>
    <name evidence="6" type="ORF">KP79_PYT04872</name>
</gene>
<evidence type="ECO:0000313" key="7">
    <source>
        <dbReference type="Proteomes" id="UP000242188"/>
    </source>
</evidence>
<dbReference type="GO" id="GO:0061929">
    <property type="term" value="F:gamma-glutamylaminecyclotransferase activity"/>
    <property type="evidence" value="ECO:0007669"/>
    <property type="project" value="InterPro"/>
</dbReference>
<keyword evidence="6" id="KW-0808">Transferase</keyword>
<feature type="domain" description="Gamma-glutamylcyclotransferase AIG2-like" evidence="5">
    <location>
        <begin position="8"/>
        <end position="128"/>
    </location>
</feature>
<organism evidence="6 7">
    <name type="scientific">Mizuhopecten yessoensis</name>
    <name type="common">Japanese scallop</name>
    <name type="synonym">Patinopecten yessoensis</name>
    <dbReference type="NCBI Taxonomy" id="6573"/>
    <lineage>
        <taxon>Eukaryota</taxon>
        <taxon>Metazoa</taxon>
        <taxon>Spiralia</taxon>
        <taxon>Lophotrochozoa</taxon>
        <taxon>Mollusca</taxon>
        <taxon>Bivalvia</taxon>
        <taxon>Autobranchia</taxon>
        <taxon>Pteriomorphia</taxon>
        <taxon>Pectinida</taxon>
        <taxon>Pectinoidea</taxon>
        <taxon>Pectinidae</taxon>
        <taxon>Mizuhopecten</taxon>
    </lineage>
</organism>
<dbReference type="Gene3D" id="3.10.490.10">
    <property type="entry name" value="Gamma-glutamyl cyclotransferase-like"/>
    <property type="match status" value="1"/>
</dbReference>
<proteinExistence type="inferred from homology"/>
<dbReference type="OrthoDB" id="113620at2759"/>
<keyword evidence="7" id="KW-1185">Reference proteome</keyword>
<evidence type="ECO:0000313" key="6">
    <source>
        <dbReference type="EMBL" id="OWF42633.1"/>
    </source>
</evidence>
<dbReference type="InterPro" id="IPR036568">
    <property type="entry name" value="GGCT-like_sf"/>
</dbReference>
<dbReference type="Proteomes" id="UP000242188">
    <property type="component" value="Unassembled WGS sequence"/>
</dbReference>
<name>A0A210Q1L1_MIZYE</name>
<evidence type="ECO:0000256" key="3">
    <source>
        <dbReference type="RuleBase" id="RU367036"/>
    </source>
</evidence>
<reference evidence="6 7" key="1">
    <citation type="journal article" date="2017" name="Nat. Ecol. Evol.">
        <title>Scallop genome provides insights into evolution of bilaterian karyotype and development.</title>
        <authorList>
            <person name="Wang S."/>
            <person name="Zhang J."/>
            <person name="Jiao W."/>
            <person name="Li J."/>
            <person name="Xun X."/>
            <person name="Sun Y."/>
            <person name="Guo X."/>
            <person name="Huan P."/>
            <person name="Dong B."/>
            <person name="Zhang L."/>
            <person name="Hu X."/>
            <person name="Sun X."/>
            <person name="Wang J."/>
            <person name="Zhao C."/>
            <person name="Wang Y."/>
            <person name="Wang D."/>
            <person name="Huang X."/>
            <person name="Wang R."/>
            <person name="Lv J."/>
            <person name="Li Y."/>
            <person name="Zhang Z."/>
            <person name="Liu B."/>
            <person name="Lu W."/>
            <person name="Hui Y."/>
            <person name="Liang J."/>
            <person name="Zhou Z."/>
            <person name="Hou R."/>
            <person name="Li X."/>
            <person name="Liu Y."/>
            <person name="Li H."/>
            <person name="Ning X."/>
            <person name="Lin Y."/>
            <person name="Zhao L."/>
            <person name="Xing Q."/>
            <person name="Dou J."/>
            <person name="Li Y."/>
            <person name="Mao J."/>
            <person name="Guo H."/>
            <person name="Dou H."/>
            <person name="Li T."/>
            <person name="Mu C."/>
            <person name="Jiang W."/>
            <person name="Fu Q."/>
            <person name="Fu X."/>
            <person name="Miao Y."/>
            <person name="Liu J."/>
            <person name="Yu Q."/>
            <person name="Li R."/>
            <person name="Liao H."/>
            <person name="Li X."/>
            <person name="Kong Y."/>
            <person name="Jiang Z."/>
            <person name="Chourrout D."/>
            <person name="Li R."/>
            <person name="Bao Z."/>
        </authorList>
    </citation>
    <scope>NUCLEOTIDE SEQUENCE [LARGE SCALE GENOMIC DNA]</scope>
    <source>
        <strain evidence="6 7">PY_sf001</strain>
    </source>
</reference>
<dbReference type="PANTHER" id="PTHR12510:SF4">
    <property type="entry name" value="GAMMA-GLUTAMYLAMINECYCLOTRANSFERASE"/>
    <property type="match status" value="1"/>
</dbReference>
<dbReference type="InterPro" id="IPR009288">
    <property type="entry name" value="AIG2-like_dom"/>
</dbReference>
<dbReference type="CDD" id="cd06661">
    <property type="entry name" value="GGCT_like"/>
    <property type="match status" value="1"/>
</dbReference>
<accession>A0A210Q1L1</accession>
<evidence type="ECO:0000256" key="1">
    <source>
        <dbReference type="ARBA" id="ARBA00008861"/>
    </source>
</evidence>
<feature type="active site" description="Proton acceptor" evidence="2">
    <location>
        <position position="87"/>
    </location>
</feature>
<dbReference type="InterPro" id="IPR013024">
    <property type="entry name" value="GGCT-like"/>
</dbReference>
<dbReference type="SUPFAM" id="SSF110857">
    <property type="entry name" value="Gamma-glutamyl cyclotransferase-like"/>
    <property type="match status" value="1"/>
</dbReference>
<dbReference type="GO" id="GO:0016740">
    <property type="term" value="F:transferase activity"/>
    <property type="evidence" value="ECO:0007669"/>
    <property type="project" value="UniProtKB-KW"/>
</dbReference>
<dbReference type="PANTHER" id="PTHR12510">
    <property type="entry name" value="TROPONIN C-AKIN-1 PROTEIN"/>
    <property type="match status" value="1"/>
</dbReference>
<dbReference type="AlphaFoldDB" id="A0A210Q1L1"/>
<dbReference type="Pfam" id="PF06094">
    <property type="entry name" value="GGACT"/>
    <property type="match status" value="1"/>
</dbReference>
<evidence type="ECO:0000256" key="2">
    <source>
        <dbReference type="PIRSR" id="PIRSR639126-1"/>
    </source>
</evidence>
<dbReference type="InterPro" id="IPR039126">
    <property type="entry name" value="GGACT"/>
</dbReference>
<evidence type="ECO:0000256" key="4">
    <source>
        <dbReference type="SAM" id="MobiDB-lite"/>
    </source>
</evidence>
<comment type="caution">
    <text evidence="6">The sequence shown here is derived from an EMBL/GenBank/DDBJ whole genome shotgun (WGS) entry which is preliminary data.</text>
</comment>
<comment type="similarity">
    <text evidence="1 3">Belongs to the gamma-glutamylcyclotransferase family.</text>
</comment>
<feature type="region of interest" description="Disordered" evidence="4">
    <location>
        <begin position="148"/>
        <end position="170"/>
    </location>
</feature>